<dbReference type="GO" id="GO:0008270">
    <property type="term" value="F:zinc ion binding"/>
    <property type="evidence" value="ECO:0007669"/>
    <property type="project" value="UniProtKB-KW"/>
</dbReference>
<name>A0AAV0C268_9ASTE</name>
<dbReference type="CDD" id="cd04476">
    <property type="entry name" value="RPA1_DBD_C"/>
    <property type="match status" value="1"/>
</dbReference>
<evidence type="ECO:0000256" key="3">
    <source>
        <dbReference type="ARBA" id="ARBA00022771"/>
    </source>
</evidence>
<comment type="caution">
    <text evidence="10">The sequence shown here is derived from an EMBL/GenBank/DDBJ whole genome shotgun (WGS) entry which is preliminary data.</text>
</comment>
<feature type="domain" description="Replication factor A C-terminal" evidence="9">
    <location>
        <begin position="395"/>
        <end position="498"/>
    </location>
</feature>
<keyword evidence="7" id="KW-0472">Membrane</keyword>
<keyword evidence="11" id="KW-1185">Reference proteome</keyword>
<dbReference type="Pfam" id="PF08646">
    <property type="entry name" value="Rep_fac-A_C"/>
    <property type="match status" value="1"/>
</dbReference>
<gene>
    <name evidence="10" type="ORF">CEPIT_LOCUS1555</name>
</gene>
<feature type="region of interest" description="Disordered" evidence="6">
    <location>
        <begin position="581"/>
        <end position="600"/>
    </location>
</feature>
<dbReference type="Proteomes" id="UP001152523">
    <property type="component" value="Unassembled WGS sequence"/>
</dbReference>
<reference evidence="10" key="1">
    <citation type="submission" date="2022-07" db="EMBL/GenBank/DDBJ databases">
        <authorList>
            <person name="Macas J."/>
            <person name="Novak P."/>
            <person name="Neumann P."/>
        </authorList>
    </citation>
    <scope>NUCLEOTIDE SEQUENCE</scope>
</reference>
<dbReference type="Gene3D" id="2.40.50.140">
    <property type="entry name" value="Nucleic acid-binding proteins"/>
    <property type="match status" value="3"/>
</dbReference>
<dbReference type="InterPro" id="IPR012340">
    <property type="entry name" value="NA-bd_OB-fold"/>
</dbReference>
<evidence type="ECO:0000313" key="10">
    <source>
        <dbReference type="EMBL" id="CAH9060443.1"/>
    </source>
</evidence>
<organism evidence="10 11">
    <name type="scientific">Cuscuta epithymum</name>
    <dbReference type="NCBI Taxonomy" id="186058"/>
    <lineage>
        <taxon>Eukaryota</taxon>
        <taxon>Viridiplantae</taxon>
        <taxon>Streptophyta</taxon>
        <taxon>Embryophyta</taxon>
        <taxon>Tracheophyta</taxon>
        <taxon>Spermatophyta</taxon>
        <taxon>Magnoliopsida</taxon>
        <taxon>eudicotyledons</taxon>
        <taxon>Gunneridae</taxon>
        <taxon>Pentapetalae</taxon>
        <taxon>asterids</taxon>
        <taxon>lamiids</taxon>
        <taxon>Solanales</taxon>
        <taxon>Convolvulaceae</taxon>
        <taxon>Cuscuteae</taxon>
        <taxon>Cuscuta</taxon>
        <taxon>Cuscuta subgen. Cuscuta</taxon>
    </lineage>
</organism>
<dbReference type="InterPro" id="IPR047192">
    <property type="entry name" value="Euk_RPA1_DBD_C"/>
</dbReference>
<evidence type="ECO:0000256" key="1">
    <source>
        <dbReference type="ARBA" id="ARBA00005690"/>
    </source>
</evidence>
<keyword evidence="4" id="KW-0862">Zinc</keyword>
<proteinExistence type="inferred from homology"/>
<dbReference type="EMBL" id="CAMAPF010000008">
    <property type="protein sequence ID" value="CAH9060443.1"/>
    <property type="molecule type" value="Genomic_DNA"/>
</dbReference>
<feature type="domain" description="Replication protein A 70 kDa DNA-binding subunit B/D first OB fold" evidence="8">
    <location>
        <begin position="106"/>
        <end position="199"/>
    </location>
</feature>
<dbReference type="InterPro" id="IPR003871">
    <property type="entry name" value="RFA1B/D_OB_1st"/>
</dbReference>
<feature type="region of interest" description="Disordered" evidence="6">
    <location>
        <begin position="547"/>
        <end position="570"/>
    </location>
</feature>
<evidence type="ECO:0000256" key="6">
    <source>
        <dbReference type="SAM" id="MobiDB-lite"/>
    </source>
</evidence>
<keyword evidence="2" id="KW-0479">Metal-binding</keyword>
<dbReference type="InterPro" id="IPR013955">
    <property type="entry name" value="Rep_factor-A_C"/>
</dbReference>
<keyword evidence="7" id="KW-1133">Transmembrane helix</keyword>
<protein>
    <recommendedName>
        <fullName evidence="12">Replication factor A C-terminal domain-containing protein</fullName>
    </recommendedName>
</protein>
<dbReference type="CDD" id="cd04481">
    <property type="entry name" value="RPA1_DBD_B_like"/>
    <property type="match status" value="1"/>
</dbReference>
<keyword evidence="7" id="KW-0812">Transmembrane</keyword>
<evidence type="ECO:0008006" key="12">
    <source>
        <dbReference type="Google" id="ProtNLM"/>
    </source>
</evidence>
<feature type="transmembrane region" description="Helical" evidence="7">
    <location>
        <begin position="12"/>
        <end position="34"/>
    </location>
</feature>
<evidence type="ECO:0000313" key="11">
    <source>
        <dbReference type="Proteomes" id="UP001152523"/>
    </source>
</evidence>
<dbReference type="AlphaFoldDB" id="A0AAV0C268"/>
<evidence type="ECO:0000256" key="7">
    <source>
        <dbReference type="SAM" id="Phobius"/>
    </source>
</evidence>
<dbReference type="Pfam" id="PF02721">
    <property type="entry name" value="DUF223"/>
    <property type="match status" value="1"/>
</dbReference>
<comment type="similarity">
    <text evidence="1">Belongs to the replication factor A protein 1 family.</text>
</comment>
<dbReference type="GO" id="GO:0003677">
    <property type="term" value="F:DNA binding"/>
    <property type="evidence" value="ECO:0007669"/>
    <property type="project" value="UniProtKB-KW"/>
</dbReference>
<accession>A0AAV0C268</accession>
<evidence type="ECO:0000256" key="2">
    <source>
        <dbReference type="ARBA" id="ARBA00022723"/>
    </source>
</evidence>
<dbReference type="PANTHER" id="PTHR47165:SF4">
    <property type="entry name" value="OS03G0429900 PROTEIN"/>
    <property type="match status" value="1"/>
</dbReference>
<evidence type="ECO:0000256" key="4">
    <source>
        <dbReference type="ARBA" id="ARBA00022833"/>
    </source>
</evidence>
<dbReference type="PANTHER" id="PTHR47165">
    <property type="entry name" value="OS03G0429900 PROTEIN"/>
    <property type="match status" value="1"/>
</dbReference>
<keyword evidence="3" id="KW-0863">Zinc-finger</keyword>
<sequence>MIFHWSIWGNVLAQISFGFLTQLFTFLLAAFWVINSVCIGTSGRLWAGCFHCNFEIQIKSNSVPPIPPAINTATIFLISPHLLANNINNTYKNSFLKMVGMWSLFREIDQTKTTWAVKARAIRVYREPAHDCFPESLEVVFHDEEGYRMHAHIPDQFVSKFIGIFKEGRLFAVKNFMVEENYMFFKTSTSAYRLRFFNKSAAFEIKGVPFPIRTYSLVSFASLQAQDTIDEKYGIDIMGQVVHDKDPKTILKNDRPRKLMEMVLGDPEGNVIACTLWGPMVEMLMTYKQTTSDPIVMLLQCCRAKKYQGHVHVSNMFNTTKVILNGSDDEFVEFKSRMAERSSNGLRFSITTDNSDDGDIATGKQDLITIDDLLKLEEEGKHWVYGEIVGIDNYKDWSYISCISCNRKVSTNGDGFWCSSCNANDAVLRFKVNVRVVDCTTHASFLLWDREVSCLLGKSATSLKEQIARRNFGPHYFPSEITSLIDIKALFKVHFKREGRGFKGNQTFSVIKMNTDPKVLALYSSKINAVEEEDEFTRLANEFSVPRNGVQSSQQSVSSPLLSKEKRSDLKVNTEKLKRDLFGDSSTSTSGKKLKGVKKE</sequence>
<feature type="compositionally biased region" description="Low complexity" evidence="6">
    <location>
        <begin position="550"/>
        <end position="559"/>
    </location>
</feature>
<evidence type="ECO:0000259" key="9">
    <source>
        <dbReference type="Pfam" id="PF08646"/>
    </source>
</evidence>
<keyword evidence="5" id="KW-0238">DNA-binding</keyword>
<evidence type="ECO:0000259" key="8">
    <source>
        <dbReference type="Pfam" id="PF02721"/>
    </source>
</evidence>
<evidence type="ECO:0000256" key="5">
    <source>
        <dbReference type="ARBA" id="ARBA00023125"/>
    </source>
</evidence>
<dbReference type="SUPFAM" id="SSF50249">
    <property type="entry name" value="Nucleic acid-binding proteins"/>
    <property type="match status" value="3"/>
</dbReference>